<dbReference type="EMBL" id="JALNTZ010000004">
    <property type="protein sequence ID" value="KAJ3657134.1"/>
    <property type="molecule type" value="Genomic_DNA"/>
</dbReference>
<dbReference type="SUPFAM" id="SSF50494">
    <property type="entry name" value="Trypsin-like serine proteases"/>
    <property type="match status" value="1"/>
</dbReference>
<dbReference type="InterPro" id="IPR009003">
    <property type="entry name" value="Peptidase_S1_PA"/>
</dbReference>
<protein>
    <recommendedName>
        <fullName evidence="3">Peptidase S1 domain-containing protein</fullName>
    </recommendedName>
</protein>
<evidence type="ECO:0000259" key="3">
    <source>
        <dbReference type="PROSITE" id="PS50240"/>
    </source>
</evidence>
<dbReference type="PRINTS" id="PR00722">
    <property type="entry name" value="CHYMOTRYPSIN"/>
</dbReference>
<feature type="chain" id="PRO_5041201982" description="Peptidase S1 domain-containing protein" evidence="2">
    <location>
        <begin position="21"/>
        <end position="254"/>
    </location>
</feature>
<accession>A0AA38IQ06</accession>
<organism evidence="4 5">
    <name type="scientific">Zophobas morio</name>
    <dbReference type="NCBI Taxonomy" id="2755281"/>
    <lineage>
        <taxon>Eukaryota</taxon>
        <taxon>Metazoa</taxon>
        <taxon>Ecdysozoa</taxon>
        <taxon>Arthropoda</taxon>
        <taxon>Hexapoda</taxon>
        <taxon>Insecta</taxon>
        <taxon>Pterygota</taxon>
        <taxon>Neoptera</taxon>
        <taxon>Endopterygota</taxon>
        <taxon>Coleoptera</taxon>
        <taxon>Polyphaga</taxon>
        <taxon>Cucujiformia</taxon>
        <taxon>Tenebrionidae</taxon>
        <taxon>Zophobas</taxon>
    </lineage>
</organism>
<keyword evidence="1" id="KW-1015">Disulfide bond</keyword>
<name>A0AA38IQ06_9CUCU</name>
<dbReference type="Proteomes" id="UP001168821">
    <property type="component" value="Unassembled WGS sequence"/>
</dbReference>
<dbReference type="FunFam" id="2.40.10.10:FF:000068">
    <property type="entry name" value="transmembrane protease serine 2"/>
    <property type="match status" value="1"/>
</dbReference>
<evidence type="ECO:0000256" key="1">
    <source>
        <dbReference type="ARBA" id="ARBA00023157"/>
    </source>
</evidence>
<feature type="signal peptide" evidence="2">
    <location>
        <begin position="1"/>
        <end position="20"/>
    </location>
</feature>
<dbReference type="InterPro" id="IPR051333">
    <property type="entry name" value="CLIP_Serine_Protease"/>
</dbReference>
<sequence>MKRLSAFVFFVVLTLDPGLAKNNGVSTYGIATKGQFPSSAIIYNYSTRGTHFCGGTLINEFYVITTATCVQDALRFNVSLGTSALISADTVTVFAVHYMVHPDFDPQTLDYNIGIIQLFQPVIYTEYIRAAYLATVKLPDDFSGVGVSWGSFSDGSGISLNYANVSTISKEECKMRYGKLLSDSMVCVVSNDDEAFCKGSTGSPLLSVLSNEHQWIMGIASFSATIGTCTSYNPLIYARLFPALDWVKEVAGIE</sequence>
<evidence type="ECO:0000256" key="2">
    <source>
        <dbReference type="SAM" id="SignalP"/>
    </source>
</evidence>
<dbReference type="InterPro" id="IPR001254">
    <property type="entry name" value="Trypsin_dom"/>
</dbReference>
<dbReference type="GO" id="GO:0004252">
    <property type="term" value="F:serine-type endopeptidase activity"/>
    <property type="evidence" value="ECO:0007669"/>
    <property type="project" value="InterPro"/>
</dbReference>
<dbReference type="PANTHER" id="PTHR24260">
    <property type="match status" value="1"/>
</dbReference>
<dbReference type="InterPro" id="IPR001314">
    <property type="entry name" value="Peptidase_S1A"/>
</dbReference>
<keyword evidence="2" id="KW-0732">Signal</keyword>
<feature type="domain" description="Peptidase S1" evidence="3">
    <location>
        <begin position="21"/>
        <end position="252"/>
    </location>
</feature>
<dbReference type="Pfam" id="PF00089">
    <property type="entry name" value="Trypsin"/>
    <property type="match status" value="1"/>
</dbReference>
<dbReference type="SMART" id="SM00020">
    <property type="entry name" value="Tryp_SPc"/>
    <property type="match status" value="1"/>
</dbReference>
<gene>
    <name evidence="4" type="ORF">Zmor_016159</name>
</gene>
<dbReference type="GO" id="GO:0006508">
    <property type="term" value="P:proteolysis"/>
    <property type="evidence" value="ECO:0007669"/>
    <property type="project" value="InterPro"/>
</dbReference>
<dbReference type="Gene3D" id="2.40.10.10">
    <property type="entry name" value="Trypsin-like serine proteases"/>
    <property type="match status" value="1"/>
</dbReference>
<evidence type="ECO:0000313" key="5">
    <source>
        <dbReference type="Proteomes" id="UP001168821"/>
    </source>
</evidence>
<dbReference type="PROSITE" id="PS50240">
    <property type="entry name" value="TRYPSIN_DOM"/>
    <property type="match status" value="1"/>
</dbReference>
<proteinExistence type="predicted"/>
<reference evidence="4" key="1">
    <citation type="journal article" date="2023" name="G3 (Bethesda)">
        <title>Whole genome assemblies of Zophobas morio and Tenebrio molitor.</title>
        <authorList>
            <person name="Kaur S."/>
            <person name="Stinson S.A."/>
            <person name="diCenzo G.C."/>
        </authorList>
    </citation>
    <scope>NUCLEOTIDE SEQUENCE</scope>
    <source>
        <strain evidence="4">QUZm001</strain>
    </source>
</reference>
<dbReference type="InterPro" id="IPR043504">
    <property type="entry name" value="Peptidase_S1_PA_chymotrypsin"/>
</dbReference>
<comment type="caution">
    <text evidence="4">The sequence shown here is derived from an EMBL/GenBank/DDBJ whole genome shotgun (WGS) entry which is preliminary data.</text>
</comment>
<keyword evidence="5" id="KW-1185">Reference proteome</keyword>
<dbReference type="CDD" id="cd00190">
    <property type="entry name" value="Tryp_SPc"/>
    <property type="match status" value="1"/>
</dbReference>
<evidence type="ECO:0000313" key="4">
    <source>
        <dbReference type="EMBL" id="KAJ3657134.1"/>
    </source>
</evidence>
<dbReference type="AlphaFoldDB" id="A0AA38IQ06"/>
<dbReference type="PANTHER" id="PTHR24260:SF136">
    <property type="entry name" value="GH08193P-RELATED"/>
    <property type="match status" value="1"/>
</dbReference>